<dbReference type="InterPro" id="IPR025877">
    <property type="entry name" value="MobA-like_NTP_Trfase"/>
</dbReference>
<protein>
    <recommendedName>
        <fullName evidence="8">Probable molybdenum cofactor guanylyltransferase</fullName>
        <shortName evidence="8">MoCo guanylyltransferase</shortName>
        <ecNumber evidence="8">2.7.7.77</ecNumber>
    </recommendedName>
    <alternativeName>
        <fullName evidence="8">GTP:molybdopterin guanylyltransferase</fullName>
    </alternativeName>
    <alternativeName>
        <fullName evidence="8">Mo-MPT guanylyltransferase</fullName>
    </alternativeName>
    <alternativeName>
        <fullName evidence="8">Molybdopterin guanylyltransferase</fullName>
    </alternativeName>
    <alternativeName>
        <fullName evidence="8">Molybdopterin-guanine dinucleotide synthase</fullName>
        <shortName evidence="8">MGD synthase</shortName>
    </alternativeName>
</protein>
<comment type="caution">
    <text evidence="10">The sequence shown here is derived from an EMBL/GenBank/DDBJ whole genome shotgun (WGS) entry which is preliminary data.</text>
</comment>
<evidence type="ECO:0000256" key="5">
    <source>
        <dbReference type="ARBA" id="ARBA00022842"/>
    </source>
</evidence>
<keyword evidence="6 8" id="KW-0342">GTP-binding</keyword>
<keyword evidence="5 8" id="KW-0460">Magnesium</keyword>
<dbReference type="HAMAP" id="MF_00316">
    <property type="entry name" value="MobA"/>
    <property type="match status" value="1"/>
</dbReference>
<evidence type="ECO:0000256" key="8">
    <source>
        <dbReference type="HAMAP-Rule" id="MF_00316"/>
    </source>
</evidence>
<dbReference type="GO" id="GO:0061603">
    <property type="term" value="F:molybdenum cofactor guanylyltransferase activity"/>
    <property type="evidence" value="ECO:0007669"/>
    <property type="project" value="UniProtKB-EC"/>
</dbReference>
<comment type="caution">
    <text evidence="8">Lacks conserved residue(s) required for the propagation of feature annotation.</text>
</comment>
<keyword evidence="3 8" id="KW-0479">Metal-binding</keyword>
<keyword evidence="10" id="KW-0548">Nucleotidyltransferase</keyword>
<dbReference type="PANTHER" id="PTHR19136:SF81">
    <property type="entry name" value="MOLYBDENUM COFACTOR GUANYLYLTRANSFERASE"/>
    <property type="match status" value="1"/>
</dbReference>
<comment type="similarity">
    <text evidence="8">Belongs to the MobA family.</text>
</comment>
<dbReference type="PANTHER" id="PTHR19136">
    <property type="entry name" value="MOLYBDENUM COFACTOR GUANYLYLTRANSFERASE"/>
    <property type="match status" value="1"/>
</dbReference>
<feature type="binding site" evidence="8">
    <location>
        <position position="25"/>
    </location>
    <ligand>
        <name>GTP</name>
        <dbReference type="ChEBI" id="CHEBI:37565"/>
    </ligand>
</feature>
<organism evidence="10 11">
    <name type="scientific">Metabacillus malikii</name>
    <dbReference type="NCBI Taxonomy" id="1504265"/>
    <lineage>
        <taxon>Bacteria</taxon>
        <taxon>Bacillati</taxon>
        <taxon>Bacillota</taxon>
        <taxon>Bacilli</taxon>
        <taxon>Bacillales</taxon>
        <taxon>Bacillaceae</taxon>
        <taxon>Metabacillus</taxon>
    </lineage>
</organism>
<keyword evidence="7 8" id="KW-0501">Molybdenum cofactor biosynthesis</keyword>
<evidence type="ECO:0000256" key="3">
    <source>
        <dbReference type="ARBA" id="ARBA00022723"/>
    </source>
</evidence>
<dbReference type="EMBL" id="JAUSUD010000002">
    <property type="protein sequence ID" value="MDQ0229547.1"/>
    <property type="molecule type" value="Genomic_DNA"/>
</dbReference>
<evidence type="ECO:0000256" key="6">
    <source>
        <dbReference type="ARBA" id="ARBA00023134"/>
    </source>
</evidence>
<sequence length="203" mass="23302">MKGEMLTIIGVLLAGGQSRRFGTHKAFAQLNGMFFWESSMNAMKRLTDQQVIISHPELVKVFQQYESYFVCTDDDNVVGKGPLAGMYTTMNHIMGEWYIFLSCDIPFISELVIKQLLRARNNKYLAIIPQVDGKIHPLIGVYHRSSFEYITSQLQNNELKLSALLQKMPVKYMSIEDMGVERKVFCNINSQEDYITLQSNDKI</sequence>
<evidence type="ECO:0000313" key="11">
    <source>
        <dbReference type="Proteomes" id="UP001234495"/>
    </source>
</evidence>
<feature type="binding site" evidence="8">
    <location>
        <position position="104"/>
    </location>
    <ligand>
        <name>Mg(2+)</name>
        <dbReference type="ChEBI" id="CHEBI:18420"/>
    </ligand>
</feature>
<comment type="function">
    <text evidence="8">Transfers a GMP moiety from GTP to Mo-molybdopterin (Mo-MPT) cofactor (Moco or molybdenum cofactor) to form Mo-molybdopterin guanine dinucleotide (Mo-MGD) cofactor.</text>
</comment>
<dbReference type="Proteomes" id="UP001234495">
    <property type="component" value="Unassembled WGS sequence"/>
</dbReference>
<feature type="binding site" evidence="8">
    <location>
        <position position="73"/>
    </location>
    <ligand>
        <name>GTP</name>
        <dbReference type="ChEBI" id="CHEBI:37565"/>
    </ligand>
</feature>
<keyword evidence="2 8" id="KW-0808">Transferase</keyword>
<evidence type="ECO:0000256" key="7">
    <source>
        <dbReference type="ARBA" id="ARBA00023150"/>
    </source>
</evidence>
<gene>
    <name evidence="8" type="primary">mobA</name>
    <name evidence="10" type="ORF">J2S19_000798</name>
</gene>
<keyword evidence="11" id="KW-1185">Reference proteome</keyword>
<dbReference type="SUPFAM" id="SSF53448">
    <property type="entry name" value="Nucleotide-diphospho-sugar transferases"/>
    <property type="match status" value="1"/>
</dbReference>
<evidence type="ECO:0000259" key="9">
    <source>
        <dbReference type="Pfam" id="PF12804"/>
    </source>
</evidence>
<feature type="binding site" evidence="8">
    <location>
        <begin position="13"/>
        <end position="15"/>
    </location>
    <ligand>
        <name>GTP</name>
        <dbReference type="ChEBI" id="CHEBI:37565"/>
    </ligand>
</feature>
<accession>A0ABT9ZBE9</accession>
<proteinExistence type="inferred from homology"/>
<comment type="subcellular location">
    <subcellularLocation>
        <location evidence="8">Cytoplasm</location>
    </subcellularLocation>
</comment>
<dbReference type="Gene3D" id="3.90.550.10">
    <property type="entry name" value="Spore Coat Polysaccharide Biosynthesis Protein SpsA, Chain A"/>
    <property type="match status" value="1"/>
</dbReference>
<evidence type="ECO:0000256" key="4">
    <source>
        <dbReference type="ARBA" id="ARBA00022741"/>
    </source>
</evidence>
<reference evidence="10 11" key="1">
    <citation type="submission" date="2023-07" db="EMBL/GenBank/DDBJ databases">
        <title>Genomic Encyclopedia of Type Strains, Phase IV (KMG-IV): sequencing the most valuable type-strain genomes for metagenomic binning, comparative biology and taxonomic classification.</title>
        <authorList>
            <person name="Goeker M."/>
        </authorList>
    </citation>
    <scope>NUCLEOTIDE SEQUENCE [LARGE SCALE GENOMIC DNA]</scope>
    <source>
        <strain evidence="10 11">DSM 29005</strain>
    </source>
</reference>
<dbReference type="InterPro" id="IPR013482">
    <property type="entry name" value="Molybde_CF_guanTrfase"/>
</dbReference>
<dbReference type="CDD" id="cd02503">
    <property type="entry name" value="MobA"/>
    <property type="match status" value="1"/>
</dbReference>
<name>A0ABT9ZBE9_9BACI</name>
<comment type="domain">
    <text evidence="8">The N-terminal domain determines nucleotide recognition and specific binding, while the C-terminal domain determines the specific binding to the target protein.</text>
</comment>
<dbReference type="InterPro" id="IPR029044">
    <property type="entry name" value="Nucleotide-diphossugar_trans"/>
</dbReference>
<dbReference type="Pfam" id="PF12804">
    <property type="entry name" value="NTP_transf_3"/>
    <property type="match status" value="1"/>
</dbReference>
<evidence type="ECO:0000256" key="2">
    <source>
        <dbReference type="ARBA" id="ARBA00022679"/>
    </source>
</evidence>
<keyword evidence="1 8" id="KW-0963">Cytoplasm</keyword>
<evidence type="ECO:0000256" key="1">
    <source>
        <dbReference type="ARBA" id="ARBA00022490"/>
    </source>
</evidence>
<evidence type="ECO:0000313" key="10">
    <source>
        <dbReference type="EMBL" id="MDQ0229547.1"/>
    </source>
</evidence>
<keyword evidence="4 8" id="KW-0547">Nucleotide-binding</keyword>
<comment type="cofactor">
    <cofactor evidence="8">
        <name>Mg(2+)</name>
        <dbReference type="ChEBI" id="CHEBI:18420"/>
    </cofactor>
</comment>
<comment type="catalytic activity">
    <reaction evidence="8">
        <text>Mo-molybdopterin + GTP + H(+) = Mo-molybdopterin guanine dinucleotide + diphosphate</text>
        <dbReference type="Rhea" id="RHEA:34243"/>
        <dbReference type="ChEBI" id="CHEBI:15378"/>
        <dbReference type="ChEBI" id="CHEBI:33019"/>
        <dbReference type="ChEBI" id="CHEBI:37565"/>
        <dbReference type="ChEBI" id="CHEBI:71302"/>
        <dbReference type="ChEBI" id="CHEBI:71310"/>
        <dbReference type="EC" id="2.7.7.77"/>
    </reaction>
</comment>
<feature type="binding site" evidence="8">
    <location>
        <position position="104"/>
    </location>
    <ligand>
        <name>GTP</name>
        <dbReference type="ChEBI" id="CHEBI:37565"/>
    </ligand>
</feature>
<feature type="domain" description="MobA-like NTP transferase" evidence="9">
    <location>
        <begin position="10"/>
        <end position="159"/>
    </location>
</feature>
<dbReference type="EC" id="2.7.7.77" evidence="8"/>